<dbReference type="EMBL" id="JBBYHV010000001">
    <property type="protein sequence ID" value="MEL1249848.1"/>
    <property type="molecule type" value="Genomic_DNA"/>
</dbReference>
<dbReference type="Pfam" id="PF13579">
    <property type="entry name" value="Glyco_trans_4_4"/>
    <property type="match status" value="1"/>
</dbReference>
<evidence type="ECO:0000313" key="4">
    <source>
        <dbReference type="Proteomes" id="UP001497045"/>
    </source>
</evidence>
<comment type="caution">
    <text evidence="3">The sequence shown here is derived from an EMBL/GenBank/DDBJ whole genome shotgun (WGS) entry which is preliminary data.</text>
</comment>
<gene>
    <name evidence="3" type="ORF">AAEO60_04100</name>
</gene>
<dbReference type="PANTHER" id="PTHR46401">
    <property type="entry name" value="GLYCOSYLTRANSFERASE WBBK-RELATED"/>
    <property type="match status" value="1"/>
</dbReference>
<feature type="domain" description="Glycosyltransferase subfamily 4-like N-terminal" evidence="2">
    <location>
        <begin position="58"/>
        <end position="172"/>
    </location>
</feature>
<dbReference type="RefSeq" id="WP_341672371.1">
    <property type="nucleotide sequence ID" value="NZ_JBBYHV010000001.1"/>
</dbReference>
<dbReference type="GO" id="GO:0016757">
    <property type="term" value="F:glycosyltransferase activity"/>
    <property type="evidence" value="ECO:0007669"/>
    <property type="project" value="UniProtKB-KW"/>
</dbReference>
<dbReference type="Pfam" id="PF13692">
    <property type="entry name" value="Glyco_trans_1_4"/>
    <property type="match status" value="1"/>
</dbReference>
<sequence>MHVVLLGTYDLGKPRTRLLRQSLQAIDPGLQELHVDVWRGVEDKSVMHGMAARLSIGLKMLFGYPWLALRYLFCGRHDVVVIGYMGLFDMLLLAPLAKMRGKPVVWDVFLSVYDTWVRDRGMGREGSLSARLLRRMERRACRTADRLVMDTRAHAALLQQLHDVPESKLDAVLVGAEEGAFTPSGNQPAASTDTGVSILFYGQFIPLHGIDTIIDAALDPRGRPHSWTIVGSGQEAARIDDRLQDADTAHVQRHDWVDYAKLAGLMSGAHVCLGIFGTSQKAASVIPNKVYQTLLCGKPLITSDSPAMRELARQEQAGLYLVPAGDPQALLDAIDRFAQERAELPAVLHRHLCEDFSLTALTRQWRGVLEKAVAQ</sequence>
<dbReference type="Proteomes" id="UP001497045">
    <property type="component" value="Unassembled WGS sequence"/>
</dbReference>
<keyword evidence="4" id="KW-1185">Reference proteome</keyword>
<protein>
    <submittedName>
        <fullName evidence="3">Glycosyltransferase</fullName>
        <ecNumber evidence="3">2.4.-.-</ecNumber>
    </submittedName>
</protein>
<evidence type="ECO:0000259" key="2">
    <source>
        <dbReference type="Pfam" id="PF13579"/>
    </source>
</evidence>
<accession>A0ABU9ID65</accession>
<evidence type="ECO:0000256" key="1">
    <source>
        <dbReference type="ARBA" id="ARBA00022679"/>
    </source>
</evidence>
<name>A0ABU9ID65_9SPHN</name>
<dbReference type="EC" id="2.4.-.-" evidence="3"/>
<dbReference type="PANTHER" id="PTHR46401:SF2">
    <property type="entry name" value="GLYCOSYLTRANSFERASE WBBK-RELATED"/>
    <property type="match status" value="1"/>
</dbReference>
<keyword evidence="1 3" id="KW-0808">Transferase</keyword>
<organism evidence="3 4">
    <name type="scientific">Aurantiacibacter gilvus</name>
    <dbReference type="NCBI Taxonomy" id="3139141"/>
    <lineage>
        <taxon>Bacteria</taxon>
        <taxon>Pseudomonadati</taxon>
        <taxon>Pseudomonadota</taxon>
        <taxon>Alphaproteobacteria</taxon>
        <taxon>Sphingomonadales</taxon>
        <taxon>Erythrobacteraceae</taxon>
        <taxon>Aurantiacibacter</taxon>
    </lineage>
</organism>
<dbReference type="InterPro" id="IPR028098">
    <property type="entry name" value="Glyco_trans_4-like_N"/>
</dbReference>
<reference evidence="3 4" key="1">
    <citation type="submission" date="2024-04" db="EMBL/GenBank/DDBJ databases">
        <title>Aurantiacibacter sp. DGU6 16S ribosomal RNA gene Genome sequencing and assembly.</title>
        <authorList>
            <person name="Park S."/>
        </authorList>
    </citation>
    <scope>NUCLEOTIDE SEQUENCE [LARGE SCALE GENOMIC DNA]</scope>
    <source>
        <strain evidence="3 4">DGU6</strain>
    </source>
</reference>
<dbReference type="SUPFAM" id="SSF53756">
    <property type="entry name" value="UDP-Glycosyltransferase/glycogen phosphorylase"/>
    <property type="match status" value="1"/>
</dbReference>
<proteinExistence type="predicted"/>
<evidence type="ECO:0000313" key="3">
    <source>
        <dbReference type="EMBL" id="MEL1249848.1"/>
    </source>
</evidence>
<dbReference type="Gene3D" id="3.40.50.2000">
    <property type="entry name" value="Glycogen Phosphorylase B"/>
    <property type="match status" value="2"/>
</dbReference>
<keyword evidence="3" id="KW-0328">Glycosyltransferase</keyword>